<proteinExistence type="inferred from homology"/>
<dbReference type="RefSeq" id="WP_009020262.1">
    <property type="nucleotide sequence ID" value="NZ_DS999411.1"/>
</dbReference>
<comment type="function">
    <text evidence="1">Specifically methylates the guanosine in position 1516 of 16S rRNA.</text>
</comment>
<keyword evidence="1" id="KW-0489">Methyltransferase</keyword>
<dbReference type="EMBL" id="DS999411">
    <property type="protein sequence ID" value="EED35516.1"/>
    <property type="molecule type" value="Genomic_DNA"/>
</dbReference>
<protein>
    <recommendedName>
        <fullName evidence="1">Ribosomal RNA small subunit methyltransferase J</fullName>
        <ecNumber evidence="1">2.1.1.242</ecNumber>
    </recommendedName>
    <alternativeName>
        <fullName evidence="1">16S rRNA m2G1516 methyltransferase</fullName>
    </alternativeName>
    <alternativeName>
        <fullName evidence="1">rRNA (guanine-N(2)-)-methyltransferase</fullName>
    </alternativeName>
</protein>
<feature type="binding site" evidence="1">
    <location>
        <begin position="106"/>
        <end position="107"/>
    </location>
    <ligand>
        <name>S-adenosyl-L-methionine</name>
        <dbReference type="ChEBI" id="CHEBI:59789"/>
    </ligand>
</feature>
<dbReference type="InterPro" id="IPR029063">
    <property type="entry name" value="SAM-dependent_MTases_sf"/>
</dbReference>
<dbReference type="PANTHER" id="PTHR36112">
    <property type="entry name" value="RIBOSOMAL RNA SMALL SUBUNIT METHYLTRANSFERASE J"/>
    <property type="match status" value="1"/>
</dbReference>
<keyword evidence="1" id="KW-0963">Cytoplasm</keyword>
<dbReference type="GO" id="GO:0005737">
    <property type="term" value="C:cytoplasm"/>
    <property type="evidence" value="ECO:0007669"/>
    <property type="project" value="UniProtKB-SubCell"/>
</dbReference>
<gene>
    <name evidence="1" type="primary">rsmJ</name>
    <name evidence="2" type="ORF">NOR51B_1462</name>
</gene>
<dbReference type="eggNOG" id="COG0742">
    <property type="taxonomic scope" value="Bacteria"/>
</dbReference>
<dbReference type="GO" id="GO:0008990">
    <property type="term" value="F:rRNA (guanine-N2-)-methyltransferase activity"/>
    <property type="evidence" value="ECO:0007669"/>
    <property type="project" value="UniProtKB-UniRule"/>
</dbReference>
<keyword evidence="1" id="KW-0808">Transferase</keyword>
<name>B8KYB0_9GAMM</name>
<evidence type="ECO:0000313" key="3">
    <source>
        <dbReference type="Proteomes" id="UP000004699"/>
    </source>
</evidence>
<comment type="similarity">
    <text evidence="1">Belongs to the methyltransferase superfamily. RsmJ family.</text>
</comment>
<dbReference type="HAMAP" id="MF_01523">
    <property type="entry name" value="16SrRNA_methyltr_J"/>
    <property type="match status" value="1"/>
</dbReference>
<dbReference type="Gene3D" id="3.40.50.150">
    <property type="entry name" value="Vaccinia Virus protein VP39"/>
    <property type="match status" value="1"/>
</dbReference>
<dbReference type="STRING" id="565045.NOR51B_1462"/>
<feature type="binding site" evidence="1">
    <location>
        <begin position="122"/>
        <end position="123"/>
    </location>
    <ligand>
        <name>S-adenosyl-L-methionine</name>
        <dbReference type="ChEBI" id="CHEBI:59789"/>
    </ligand>
</feature>
<sequence>MTAACAVLAASPESQGRAAMVAEALGLPQVNTAADGAYPVALVVDADDQWLQLIGRGVPGPVRVDFGDPAMRHRRKGGHNELLGRAVGIKGDKRPSVFDATAGLGRDAFVLADLGCRVTLCERSLVLHWLLQAAVNAASYCRFDEVRAASSKMKVIGGDCLEHEVTDSQVIYLDPMFPERRSRAAVKKELSLLQVLLAHDPPVPDDALLDWAMTRGADRVVVKRPLKARQLALRTPSYALKGKAVRFDVYIC</sequence>
<dbReference type="PANTHER" id="PTHR36112:SF1">
    <property type="entry name" value="RIBOSOMAL RNA SMALL SUBUNIT METHYLTRANSFERASE J"/>
    <property type="match status" value="1"/>
</dbReference>
<dbReference type="InterPro" id="IPR007536">
    <property type="entry name" value="16SrRNA_methylTrfase_J"/>
</dbReference>
<keyword evidence="1" id="KW-0949">S-adenosyl-L-methionine</keyword>
<organism evidence="2 3">
    <name type="scientific">Luminiphilus syltensis NOR5-1B</name>
    <dbReference type="NCBI Taxonomy" id="565045"/>
    <lineage>
        <taxon>Bacteria</taxon>
        <taxon>Pseudomonadati</taxon>
        <taxon>Pseudomonadota</taxon>
        <taxon>Gammaproteobacteria</taxon>
        <taxon>Cellvibrionales</taxon>
        <taxon>Halieaceae</taxon>
        <taxon>Luminiphilus</taxon>
    </lineage>
</organism>
<comment type="subcellular location">
    <subcellularLocation>
        <location evidence="1">Cytoplasm</location>
    </subcellularLocation>
</comment>
<comment type="caution">
    <text evidence="1">Lacks conserved residue(s) required for the propagation of feature annotation.</text>
</comment>
<dbReference type="EC" id="2.1.1.242" evidence="1"/>
<evidence type="ECO:0000313" key="2">
    <source>
        <dbReference type="EMBL" id="EED35516.1"/>
    </source>
</evidence>
<comment type="catalytic activity">
    <reaction evidence="1">
        <text>guanosine(1516) in 16S rRNA + S-adenosyl-L-methionine = N(2)-methylguanosine(1516) in 16S rRNA + S-adenosyl-L-homocysteine + H(+)</text>
        <dbReference type="Rhea" id="RHEA:43220"/>
        <dbReference type="Rhea" id="RHEA-COMP:10412"/>
        <dbReference type="Rhea" id="RHEA-COMP:10413"/>
        <dbReference type="ChEBI" id="CHEBI:15378"/>
        <dbReference type="ChEBI" id="CHEBI:57856"/>
        <dbReference type="ChEBI" id="CHEBI:59789"/>
        <dbReference type="ChEBI" id="CHEBI:74269"/>
        <dbReference type="ChEBI" id="CHEBI:74481"/>
        <dbReference type="EC" id="2.1.1.242"/>
    </reaction>
</comment>
<keyword evidence="3" id="KW-1185">Reference proteome</keyword>
<dbReference type="SUPFAM" id="SSF53335">
    <property type="entry name" value="S-adenosyl-L-methionine-dependent methyltransferases"/>
    <property type="match status" value="1"/>
</dbReference>
<keyword evidence="1" id="KW-0698">rRNA processing</keyword>
<feature type="binding site" evidence="1">
    <location>
        <position position="174"/>
    </location>
    <ligand>
        <name>S-adenosyl-L-methionine</name>
        <dbReference type="ChEBI" id="CHEBI:59789"/>
    </ligand>
</feature>
<dbReference type="Pfam" id="PF04445">
    <property type="entry name" value="SAM_MT"/>
    <property type="match status" value="1"/>
</dbReference>
<dbReference type="AlphaFoldDB" id="B8KYB0"/>
<dbReference type="Proteomes" id="UP000004699">
    <property type="component" value="Unassembled WGS sequence"/>
</dbReference>
<reference evidence="3" key="1">
    <citation type="journal article" date="2013" name="BMC Microbiol.">
        <title>Taxonomy and evolution of bacteriochlorophyll a-containing members of the OM60/NOR5 clade of marine gammaproteobacteria: description of Luminiphilus syltensis gen. nov., sp. nov., reclassification of Haliea rubra as Pseudohaliea rubra gen. nov., comb. nov., and emendation of Chromatocurvus halotolerans.</title>
        <authorList>
            <person name="Spring S."/>
            <person name="Riedel T."/>
            <person name="Sproer C."/>
            <person name="Yan S."/>
            <person name="Harder J."/>
            <person name="Fuchs B.M."/>
        </authorList>
    </citation>
    <scope>NUCLEOTIDE SEQUENCE [LARGE SCALE GENOMIC DNA]</scope>
    <source>
        <strain evidence="3">NOR51-B</strain>
    </source>
</reference>
<dbReference type="OrthoDB" id="3191794at2"/>
<dbReference type="HOGENOM" id="CLU_076324_0_1_6"/>
<evidence type="ECO:0000256" key="1">
    <source>
        <dbReference type="HAMAP-Rule" id="MF_01523"/>
    </source>
</evidence>
<accession>B8KYB0</accession>